<dbReference type="OrthoDB" id="512111at2"/>
<reference evidence="1" key="2">
    <citation type="journal article" date="2019" name="Genome Biol. Evol.">
        <title>Day and night: Metabolic profiles and evolutionary relationships of six axenic non-marine cyanobacteria.</title>
        <authorList>
            <person name="Will S.E."/>
            <person name="Henke P."/>
            <person name="Boedeker C."/>
            <person name="Huang S."/>
            <person name="Brinkmann H."/>
            <person name="Rohde M."/>
            <person name="Jarek M."/>
            <person name="Friedl T."/>
            <person name="Seufert S."/>
            <person name="Schumacher M."/>
            <person name="Overmann J."/>
            <person name="Neumann-Schaal M."/>
            <person name="Petersen J."/>
        </authorList>
    </citation>
    <scope>NUCLEOTIDE SEQUENCE [LARGE SCALE GENOMIC DNA]</scope>
    <source>
        <strain evidence="1">PCC 7102</strain>
    </source>
</reference>
<dbReference type="Proteomes" id="UP000271624">
    <property type="component" value="Unassembled WGS sequence"/>
</dbReference>
<keyword evidence="2" id="KW-1185">Reference proteome</keyword>
<name>A0A433VP74_9CYAN</name>
<dbReference type="AlphaFoldDB" id="A0A433VP74"/>
<protein>
    <submittedName>
        <fullName evidence="1">Uncharacterized protein</fullName>
    </submittedName>
</protein>
<gene>
    <name evidence="1" type="ORF">DSM106972_021050</name>
</gene>
<sequence>MYIPTETALFEEYDILVQRPNGEIVMIVDFRLSDLIKYTDSLEKLAPIQAKQLVPYAMVVDFENIFVFDLRQSNWQEPILKLSTLEMLPEQATLIKEKNIFGWSLIKYISFWLDYLAHPNYGKTVPGVRELESVGLMAHILDARIRDLDLED</sequence>
<dbReference type="EMBL" id="RSCL01000004">
    <property type="protein sequence ID" value="RUT07845.1"/>
    <property type="molecule type" value="Genomic_DNA"/>
</dbReference>
<evidence type="ECO:0000313" key="2">
    <source>
        <dbReference type="Proteomes" id="UP000271624"/>
    </source>
</evidence>
<evidence type="ECO:0000313" key="1">
    <source>
        <dbReference type="EMBL" id="RUT07845.1"/>
    </source>
</evidence>
<accession>A0A433VP74</accession>
<reference evidence="1" key="1">
    <citation type="submission" date="2018-12" db="EMBL/GenBank/DDBJ databases">
        <authorList>
            <person name="Will S."/>
            <person name="Neumann-Schaal M."/>
            <person name="Henke P."/>
        </authorList>
    </citation>
    <scope>NUCLEOTIDE SEQUENCE</scope>
    <source>
        <strain evidence="1">PCC 7102</strain>
    </source>
</reference>
<comment type="caution">
    <text evidence="1">The sequence shown here is derived from an EMBL/GenBank/DDBJ whole genome shotgun (WGS) entry which is preliminary data.</text>
</comment>
<dbReference type="RefSeq" id="WP_127080697.1">
    <property type="nucleotide sequence ID" value="NZ_RSCL01000004.1"/>
</dbReference>
<organism evidence="1 2">
    <name type="scientific">Dulcicalothrix desertica PCC 7102</name>
    <dbReference type="NCBI Taxonomy" id="232991"/>
    <lineage>
        <taxon>Bacteria</taxon>
        <taxon>Bacillati</taxon>
        <taxon>Cyanobacteriota</taxon>
        <taxon>Cyanophyceae</taxon>
        <taxon>Nostocales</taxon>
        <taxon>Calotrichaceae</taxon>
        <taxon>Dulcicalothrix</taxon>
    </lineage>
</organism>
<proteinExistence type="predicted"/>